<dbReference type="AlphaFoldDB" id="A0A3D8TR21"/>
<gene>
    <name evidence="1" type="ORF">UR08_09825</name>
</gene>
<proteinExistence type="predicted"/>
<sequence>MMTYKNIISKYKISNDKVSDLIQEYKKIILKNDVKQLALFSAEIYASVAGKESGENVNIIEQELQKLSQSDDIIPVSKIKEAFNSLKHEVDKENGLNSQASLFLQRYNDLMLSYEMKYNTINSI</sequence>
<keyword evidence="2" id="KW-1185">Reference proteome</keyword>
<dbReference type="Proteomes" id="UP000257055">
    <property type="component" value="Unassembled WGS sequence"/>
</dbReference>
<dbReference type="EMBL" id="LARY01000002">
    <property type="protein sequence ID" value="RDX01225.1"/>
    <property type="molecule type" value="Genomic_DNA"/>
</dbReference>
<evidence type="ECO:0000313" key="2">
    <source>
        <dbReference type="Proteomes" id="UP000257055"/>
    </source>
</evidence>
<name>A0A3D8TR21_9LIST</name>
<protein>
    <submittedName>
        <fullName evidence="1">Uncharacterized protein</fullName>
    </submittedName>
</protein>
<reference evidence="2" key="1">
    <citation type="submission" date="2015-04" db="EMBL/GenBank/DDBJ databases">
        <authorList>
            <person name="Schardt J."/>
            <person name="Mueller-Herbst S."/>
            <person name="Scherer S."/>
            <person name="Huptas C."/>
        </authorList>
    </citation>
    <scope>NUCLEOTIDE SEQUENCE [LARGE SCALE GENOMIC DNA]</scope>
    <source>
        <strain evidence="2">Kiel-L1</strain>
    </source>
</reference>
<evidence type="ECO:0000313" key="1">
    <source>
        <dbReference type="EMBL" id="RDX01225.1"/>
    </source>
</evidence>
<organism evidence="1 2">
    <name type="scientific">Listeria kieliensis</name>
    <dbReference type="NCBI Taxonomy" id="1621700"/>
    <lineage>
        <taxon>Bacteria</taxon>
        <taxon>Bacillati</taxon>
        <taxon>Bacillota</taxon>
        <taxon>Bacilli</taxon>
        <taxon>Bacillales</taxon>
        <taxon>Listeriaceae</taxon>
        <taxon>Listeria</taxon>
    </lineage>
</organism>
<comment type="caution">
    <text evidence="1">The sequence shown here is derived from an EMBL/GenBank/DDBJ whole genome shotgun (WGS) entry which is preliminary data.</text>
</comment>
<accession>A0A3D8TR21</accession>
<dbReference type="RefSeq" id="WP_115753475.1">
    <property type="nucleotide sequence ID" value="NZ_LARY01000002.1"/>
</dbReference>